<reference evidence="1 2" key="1">
    <citation type="journal article" date="2015" name="Int. J. Syst. Evol. Microbiol.">
        <title>Mariniphaga sediminis sp. nov., isolated from coastal sediment.</title>
        <authorList>
            <person name="Wang F.Q."/>
            <person name="Shen Q.Y."/>
            <person name="Chen G.J."/>
            <person name="Du Z.J."/>
        </authorList>
    </citation>
    <scope>NUCLEOTIDE SEQUENCE [LARGE SCALE GENOMIC DNA]</scope>
    <source>
        <strain evidence="1 2">SY21</strain>
    </source>
</reference>
<keyword evidence="2" id="KW-1185">Reference proteome</keyword>
<evidence type="ECO:0000313" key="1">
    <source>
        <dbReference type="EMBL" id="RIH65512.1"/>
    </source>
</evidence>
<sequence length="237" mass="27560">MKKNKFSRVVVAIVISIVFQLWFGCSSSYKPGRTYLISGQYEEENFGLYSYILFSQKPDKEDSARYAELISGYLNKIPELNQLTNYLNDSSINVVYFPVLEDPLSQLDSLAFKEQIDWLMSNYDYARASAYLNKFEDDLFEGPYIVSYYKPLSIVDSVLTEKYLLQDFSQVHPKVISLWVDAFIRQSSQTEYWNEAHLRTFSNTLRNTIAIAAEGLQEVGKSFSWWEESLKGWIVLK</sequence>
<dbReference type="RefSeq" id="WP_119349891.1">
    <property type="nucleotide sequence ID" value="NZ_QWET01000006.1"/>
</dbReference>
<dbReference type="AlphaFoldDB" id="A0A399D4B6"/>
<name>A0A399D4B6_9BACT</name>
<dbReference type="PROSITE" id="PS51257">
    <property type="entry name" value="PROKAR_LIPOPROTEIN"/>
    <property type="match status" value="1"/>
</dbReference>
<comment type="caution">
    <text evidence="1">The sequence shown here is derived from an EMBL/GenBank/DDBJ whole genome shotgun (WGS) entry which is preliminary data.</text>
</comment>
<accession>A0A399D4B6</accession>
<dbReference type="OrthoDB" id="122200at2"/>
<proteinExistence type="predicted"/>
<dbReference type="Proteomes" id="UP000266441">
    <property type="component" value="Unassembled WGS sequence"/>
</dbReference>
<organism evidence="1 2">
    <name type="scientific">Mariniphaga sediminis</name>
    <dbReference type="NCBI Taxonomy" id="1628158"/>
    <lineage>
        <taxon>Bacteria</taxon>
        <taxon>Pseudomonadati</taxon>
        <taxon>Bacteroidota</taxon>
        <taxon>Bacteroidia</taxon>
        <taxon>Marinilabiliales</taxon>
        <taxon>Prolixibacteraceae</taxon>
        <taxon>Mariniphaga</taxon>
    </lineage>
</organism>
<gene>
    <name evidence="1" type="ORF">D1164_10365</name>
</gene>
<evidence type="ECO:0000313" key="2">
    <source>
        <dbReference type="Proteomes" id="UP000266441"/>
    </source>
</evidence>
<protein>
    <submittedName>
        <fullName evidence="1">Uncharacterized protein</fullName>
    </submittedName>
</protein>
<dbReference type="EMBL" id="QWET01000006">
    <property type="protein sequence ID" value="RIH65512.1"/>
    <property type="molecule type" value="Genomic_DNA"/>
</dbReference>